<name>A0ABX3ELR6_9BACL</name>
<feature type="domain" description="Signal transduction histidine kinase subgroup 3 dimerisation and phosphoacceptor" evidence="12">
    <location>
        <begin position="182"/>
        <end position="244"/>
    </location>
</feature>
<dbReference type="Proteomes" id="UP000186058">
    <property type="component" value="Unassembled WGS sequence"/>
</dbReference>
<evidence type="ECO:0000256" key="1">
    <source>
        <dbReference type="ARBA" id="ARBA00000085"/>
    </source>
</evidence>
<comment type="catalytic activity">
    <reaction evidence="1">
        <text>ATP + protein L-histidine = ADP + protein N-phospho-L-histidine.</text>
        <dbReference type="EC" id="2.7.13.3"/>
    </reaction>
</comment>
<keyword evidence="10" id="KW-0472">Membrane</keyword>
<dbReference type="InterPro" id="IPR050482">
    <property type="entry name" value="Sensor_HK_TwoCompSys"/>
</dbReference>
<dbReference type="RefSeq" id="WP_083606879.1">
    <property type="nucleotide sequence ID" value="NZ_LVWI01000043.1"/>
</dbReference>
<dbReference type="PANTHER" id="PTHR24421:SF10">
    <property type="entry name" value="NITRATE_NITRITE SENSOR PROTEIN NARQ"/>
    <property type="match status" value="1"/>
</dbReference>
<gene>
    <name evidence="13" type="ORF">A3844_15565</name>
</gene>
<dbReference type="Pfam" id="PF07730">
    <property type="entry name" value="HisKA_3"/>
    <property type="match status" value="1"/>
</dbReference>
<keyword evidence="3" id="KW-0597">Phosphoprotein</keyword>
<dbReference type="CDD" id="cd16917">
    <property type="entry name" value="HATPase_UhpB-NarQ-NarX-like"/>
    <property type="match status" value="1"/>
</dbReference>
<keyword evidence="8" id="KW-0902">Two-component regulatory system</keyword>
<evidence type="ECO:0000256" key="7">
    <source>
        <dbReference type="ARBA" id="ARBA00022840"/>
    </source>
</evidence>
<feature type="region of interest" description="Disordered" evidence="9">
    <location>
        <begin position="327"/>
        <end position="348"/>
    </location>
</feature>
<comment type="caution">
    <text evidence="13">The sequence shown here is derived from an EMBL/GenBank/DDBJ whole genome shotgun (WGS) entry which is preliminary data.</text>
</comment>
<evidence type="ECO:0000256" key="2">
    <source>
        <dbReference type="ARBA" id="ARBA00012438"/>
    </source>
</evidence>
<dbReference type="EMBL" id="LVWI01000043">
    <property type="protein sequence ID" value="OKP85771.1"/>
    <property type="molecule type" value="Genomic_DNA"/>
</dbReference>
<dbReference type="EC" id="2.7.13.3" evidence="2"/>
<evidence type="ECO:0000256" key="10">
    <source>
        <dbReference type="SAM" id="Phobius"/>
    </source>
</evidence>
<proteinExistence type="predicted"/>
<keyword evidence="10" id="KW-1133">Transmembrane helix</keyword>
<keyword evidence="14" id="KW-1185">Reference proteome</keyword>
<keyword evidence="6" id="KW-0418">Kinase</keyword>
<feature type="transmembrane region" description="Helical" evidence="10">
    <location>
        <begin position="64"/>
        <end position="87"/>
    </location>
</feature>
<keyword evidence="7" id="KW-0067">ATP-binding</keyword>
<keyword evidence="10" id="KW-0812">Transmembrane</keyword>
<evidence type="ECO:0000313" key="13">
    <source>
        <dbReference type="EMBL" id="OKP85771.1"/>
    </source>
</evidence>
<evidence type="ECO:0000256" key="5">
    <source>
        <dbReference type="ARBA" id="ARBA00022741"/>
    </source>
</evidence>
<dbReference type="PANTHER" id="PTHR24421">
    <property type="entry name" value="NITRATE/NITRITE SENSOR PROTEIN NARX-RELATED"/>
    <property type="match status" value="1"/>
</dbReference>
<accession>A0ABX3ELR6</accession>
<feature type="domain" description="Histidine kinase/HSP90-like ATPase" evidence="11">
    <location>
        <begin position="288"/>
        <end position="377"/>
    </location>
</feature>
<keyword evidence="5" id="KW-0547">Nucleotide-binding</keyword>
<sequence>MTRELNVVRYALIIIPALIAIYLYDYADYELFTLHFLLLLLIVTLGKRLPGLLTALAAGVEWLYTAWLCQHYGALMIFPAISALLYYSRLERRPVVLVFFALHLAAINTALSGSDPRVWVYTNLTFLLSATLNRLLLRSGRGRDETLFLYDELRKKHFQLEEARSRLLQFNSQIEVAAQAEERVRIARQLHDDIGHRLIRVKMMTEAAIHTLPHSSETGMEMMNQIRDQLSASMDDMRAAVRRINYGSQLEGAYALDRLLEELGRHTGIETSYQVQGMPYPLYPSVQVTLYKNAQEALTNALRHGQATAVWIKVSYSGHEVVMEVGNNGERPQDNPLAKLRGTGGMGLQGMTERTRLVRGTLEFQLEPEFAVITRVPMHRPPEKLPQ</sequence>
<feature type="transmembrane region" description="Helical" evidence="10">
    <location>
        <begin position="94"/>
        <end position="112"/>
    </location>
</feature>
<organism evidence="13 14">
    <name type="scientific">Paenibacillus helianthi</name>
    <dbReference type="NCBI Taxonomy" id="1349432"/>
    <lineage>
        <taxon>Bacteria</taxon>
        <taxon>Bacillati</taxon>
        <taxon>Bacillota</taxon>
        <taxon>Bacilli</taxon>
        <taxon>Bacillales</taxon>
        <taxon>Paenibacillaceae</taxon>
        <taxon>Paenibacillus</taxon>
    </lineage>
</organism>
<evidence type="ECO:0000259" key="12">
    <source>
        <dbReference type="Pfam" id="PF07730"/>
    </source>
</evidence>
<dbReference type="InterPro" id="IPR036890">
    <property type="entry name" value="HATPase_C_sf"/>
</dbReference>
<keyword evidence="4" id="KW-0808">Transferase</keyword>
<evidence type="ECO:0000313" key="14">
    <source>
        <dbReference type="Proteomes" id="UP000186058"/>
    </source>
</evidence>
<feature type="transmembrane region" description="Helical" evidence="10">
    <location>
        <begin position="118"/>
        <end position="137"/>
    </location>
</feature>
<dbReference type="Pfam" id="PF02518">
    <property type="entry name" value="HATPase_c"/>
    <property type="match status" value="1"/>
</dbReference>
<evidence type="ECO:0000259" key="11">
    <source>
        <dbReference type="Pfam" id="PF02518"/>
    </source>
</evidence>
<evidence type="ECO:0000256" key="8">
    <source>
        <dbReference type="ARBA" id="ARBA00023012"/>
    </source>
</evidence>
<feature type="transmembrane region" description="Helical" evidence="10">
    <location>
        <begin position="6"/>
        <end position="24"/>
    </location>
</feature>
<evidence type="ECO:0000256" key="9">
    <source>
        <dbReference type="SAM" id="MobiDB-lite"/>
    </source>
</evidence>
<protein>
    <recommendedName>
        <fullName evidence="2">histidine kinase</fullName>
        <ecNumber evidence="2">2.7.13.3</ecNumber>
    </recommendedName>
</protein>
<evidence type="ECO:0000256" key="4">
    <source>
        <dbReference type="ARBA" id="ARBA00022679"/>
    </source>
</evidence>
<evidence type="ECO:0000256" key="6">
    <source>
        <dbReference type="ARBA" id="ARBA00022777"/>
    </source>
</evidence>
<reference evidence="13 14" key="1">
    <citation type="submission" date="2016-03" db="EMBL/GenBank/DDBJ databases">
        <authorList>
            <person name="Sant'Anna F.H."/>
            <person name="Ambrosini A."/>
            <person name="Souza R."/>
            <person name="Bach E."/>
            <person name="Fernandes G."/>
            <person name="Balsanelli E."/>
            <person name="Baura V.A."/>
            <person name="Souza E.M."/>
            <person name="Passaglia L."/>
        </authorList>
    </citation>
    <scope>NUCLEOTIDE SEQUENCE [LARGE SCALE GENOMIC DNA]</scope>
    <source>
        <strain evidence="13 14">P26E</strain>
    </source>
</reference>
<dbReference type="InterPro" id="IPR003594">
    <property type="entry name" value="HATPase_dom"/>
</dbReference>
<dbReference type="SUPFAM" id="SSF55874">
    <property type="entry name" value="ATPase domain of HSP90 chaperone/DNA topoisomerase II/histidine kinase"/>
    <property type="match status" value="1"/>
</dbReference>
<evidence type="ECO:0000256" key="3">
    <source>
        <dbReference type="ARBA" id="ARBA00022553"/>
    </source>
</evidence>
<dbReference type="Gene3D" id="3.30.565.10">
    <property type="entry name" value="Histidine kinase-like ATPase, C-terminal domain"/>
    <property type="match status" value="1"/>
</dbReference>
<dbReference type="InterPro" id="IPR011712">
    <property type="entry name" value="Sig_transdc_His_kin_sub3_dim/P"/>
</dbReference>
<dbReference type="Gene3D" id="1.20.5.1930">
    <property type="match status" value="1"/>
</dbReference>